<comment type="cofactor">
    <cofactor evidence="2">
        <name>[4Fe-4S] cluster</name>
        <dbReference type="ChEBI" id="CHEBI:49883"/>
    </cofactor>
</comment>
<organism evidence="18 19">
    <name type="scientific">Microtetraspora glauca</name>
    <dbReference type="NCBI Taxonomy" id="1996"/>
    <lineage>
        <taxon>Bacteria</taxon>
        <taxon>Bacillati</taxon>
        <taxon>Actinomycetota</taxon>
        <taxon>Actinomycetes</taxon>
        <taxon>Streptosporangiales</taxon>
        <taxon>Streptosporangiaceae</taxon>
        <taxon>Microtetraspora</taxon>
    </lineage>
</organism>
<dbReference type="InterPro" id="IPR050482">
    <property type="entry name" value="Sensor_HK_TwoCompSys"/>
</dbReference>
<dbReference type="InterPro" id="IPR036890">
    <property type="entry name" value="HATPase_C_sf"/>
</dbReference>
<keyword evidence="8" id="KW-0808">Transferase</keyword>
<keyword evidence="19" id="KW-1185">Reference proteome</keyword>
<dbReference type="SUPFAM" id="SSF55874">
    <property type="entry name" value="ATPase domain of HSP90 chaperone/DNA topoisomerase II/histidine kinase"/>
    <property type="match status" value="1"/>
</dbReference>
<evidence type="ECO:0000256" key="14">
    <source>
        <dbReference type="ARBA" id="ARBA00024827"/>
    </source>
</evidence>
<dbReference type="SMART" id="SM00387">
    <property type="entry name" value="HATPase_c"/>
    <property type="match status" value="1"/>
</dbReference>
<dbReference type="Pfam" id="PF07730">
    <property type="entry name" value="HisKA_3"/>
    <property type="match status" value="1"/>
</dbReference>
<evidence type="ECO:0000256" key="1">
    <source>
        <dbReference type="ARBA" id="ARBA00000085"/>
    </source>
</evidence>
<feature type="domain" description="Histidine kinase" evidence="17">
    <location>
        <begin position="304"/>
        <end position="396"/>
    </location>
</feature>
<dbReference type="PRINTS" id="PR00344">
    <property type="entry name" value="BCTRLSENSOR"/>
</dbReference>
<dbReference type="InterPro" id="IPR011712">
    <property type="entry name" value="Sig_transdc_His_kin_sub3_dim/P"/>
</dbReference>
<proteinExistence type="predicted"/>
<dbReference type="PANTHER" id="PTHR24421">
    <property type="entry name" value="NITRATE/NITRITE SENSOR PROTEIN NARX-RELATED"/>
    <property type="match status" value="1"/>
</dbReference>
<keyword evidence="9" id="KW-0479">Metal-binding</keyword>
<comment type="function">
    <text evidence="14">Member of the two-component regulatory system NreB/NreC involved in the control of dissimilatory nitrate/nitrite reduction in response to oxygen. NreB functions as a direct oxygen sensor histidine kinase which is autophosphorylated, in the absence of oxygen, probably at the conserved histidine residue, and transfers its phosphate group probably to a conserved aspartate residue of NreC. NreB/NreC activates the expression of the nitrate (narGHJI) and nitrite (nir) reductase operons, as well as the putative nitrate transporter gene narT.</text>
</comment>
<dbReference type="RefSeq" id="WP_061258687.1">
    <property type="nucleotide sequence ID" value="NZ_JBFALK010000020.1"/>
</dbReference>
<evidence type="ECO:0000259" key="17">
    <source>
        <dbReference type="PROSITE" id="PS50109"/>
    </source>
</evidence>
<evidence type="ECO:0000256" key="12">
    <source>
        <dbReference type="ARBA" id="ARBA00023012"/>
    </source>
</evidence>
<evidence type="ECO:0000256" key="7">
    <source>
        <dbReference type="ARBA" id="ARBA00022490"/>
    </source>
</evidence>
<feature type="transmembrane region" description="Helical" evidence="16">
    <location>
        <begin position="77"/>
        <end position="99"/>
    </location>
</feature>
<comment type="subcellular location">
    <subcellularLocation>
        <location evidence="3">Cytoplasm</location>
    </subcellularLocation>
</comment>
<evidence type="ECO:0000256" key="9">
    <source>
        <dbReference type="ARBA" id="ARBA00022723"/>
    </source>
</evidence>
<evidence type="ECO:0000256" key="8">
    <source>
        <dbReference type="ARBA" id="ARBA00022679"/>
    </source>
</evidence>
<name>A0ABV3GN73_MICGL</name>
<dbReference type="Gene3D" id="1.20.5.1930">
    <property type="match status" value="1"/>
</dbReference>
<dbReference type="InterPro" id="IPR004358">
    <property type="entry name" value="Sig_transdc_His_kin-like_C"/>
</dbReference>
<evidence type="ECO:0000256" key="11">
    <source>
        <dbReference type="ARBA" id="ARBA00023004"/>
    </source>
</evidence>
<comment type="caution">
    <text evidence="18">The sequence shown here is derived from an EMBL/GenBank/DDBJ whole genome shotgun (WGS) entry which is preliminary data.</text>
</comment>
<dbReference type="PANTHER" id="PTHR24421:SF62">
    <property type="entry name" value="SENSORY TRANSDUCTION HISTIDINE KINASE"/>
    <property type="match status" value="1"/>
</dbReference>
<gene>
    <name evidence="18" type="ORF">AB0I59_31025</name>
</gene>
<keyword evidence="16" id="KW-0812">Transmembrane</keyword>
<keyword evidence="6" id="KW-0004">4Fe-4S</keyword>
<feature type="transmembrane region" description="Helical" evidence="16">
    <location>
        <begin position="39"/>
        <end position="57"/>
    </location>
</feature>
<feature type="transmembrane region" description="Helical" evidence="16">
    <location>
        <begin position="111"/>
        <end position="129"/>
    </location>
</feature>
<sequence length="401" mass="42577">MIDFPFPPALRLLRWAIHGTFAVLLVLAVLAVVQEGRTAVAAGGVLLGVFYGTAIFVESRLPDFGGRTHLILGRIWLVVVTLAWAALALAAPSFVWLAFPLFFAYLHLLRLPAAIPGVVVLTGAAVAAASWHAGGLTPPQVIGPVIGAAVATLMALVYKALYHESEQRRLLIDDLVRTRERLVRAEGDAARLAERERLAGEIHDTLAQGMSSIVLLLRAARRDLGTRPEIAEERVIEAERAAAENLEEARNFVRALAPPALQHSSLAAALRRISDSAAARTPTRVRFEVSGDPVELPPAYDLTLLRVAQGALGNVSRHSGADNAGVTLSYLGDVVVLDVFDDGRGFDPTRTPADGPGTGYGLRVMRDRAAALGGTLTVESTPGEGTAVAMTLPLPLPGGHR</sequence>
<evidence type="ECO:0000256" key="16">
    <source>
        <dbReference type="SAM" id="Phobius"/>
    </source>
</evidence>
<reference evidence="18 19" key="1">
    <citation type="submission" date="2024-06" db="EMBL/GenBank/DDBJ databases">
        <title>The Natural Products Discovery Center: Release of the First 8490 Sequenced Strains for Exploring Actinobacteria Biosynthetic Diversity.</title>
        <authorList>
            <person name="Kalkreuter E."/>
            <person name="Kautsar S.A."/>
            <person name="Yang D."/>
            <person name="Bader C.D."/>
            <person name="Teijaro C.N."/>
            <person name="Fluegel L."/>
            <person name="Davis C.M."/>
            <person name="Simpson J.R."/>
            <person name="Lauterbach L."/>
            <person name="Steele A.D."/>
            <person name="Gui C."/>
            <person name="Meng S."/>
            <person name="Li G."/>
            <person name="Viehrig K."/>
            <person name="Ye F."/>
            <person name="Su P."/>
            <person name="Kiefer A.F."/>
            <person name="Nichols A."/>
            <person name="Cepeda A.J."/>
            <person name="Yan W."/>
            <person name="Fan B."/>
            <person name="Jiang Y."/>
            <person name="Adhikari A."/>
            <person name="Zheng C.-J."/>
            <person name="Schuster L."/>
            <person name="Cowan T.M."/>
            <person name="Smanski M.J."/>
            <person name="Chevrette M.G."/>
            <person name="De Carvalho L.P.S."/>
            <person name="Shen B."/>
        </authorList>
    </citation>
    <scope>NUCLEOTIDE SEQUENCE [LARGE SCALE GENOMIC DNA]</scope>
    <source>
        <strain evidence="18 19">NPDC050100</strain>
    </source>
</reference>
<evidence type="ECO:0000256" key="2">
    <source>
        <dbReference type="ARBA" id="ARBA00001966"/>
    </source>
</evidence>
<evidence type="ECO:0000256" key="4">
    <source>
        <dbReference type="ARBA" id="ARBA00012438"/>
    </source>
</evidence>
<evidence type="ECO:0000256" key="10">
    <source>
        <dbReference type="ARBA" id="ARBA00022777"/>
    </source>
</evidence>
<dbReference type="Gene3D" id="3.30.565.10">
    <property type="entry name" value="Histidine kinase-like ATPase, C-terminal domain"/>
    <property type="match status" value="1"/>
</dbReference>
<dbReference type="PIRSF" id="PIRSF037434">
    <property type="entry name" value="STHK_ChrS"/>
    <property type="match status" value="1"/>
</dbReference>
<feature type="transmembrane region" description="Helical" evidence="16">
    <location>
        <begin position="12"/>
        <end position="32"/>
    </location>
</feature>
<keyword evidence="16" id="KW-0472">Membrane</keyword>
<evidence type="ECO:0000256" key="13">
    <source>
        <dbReference type="ARBA" id="ARBA00023014"/>
    </source>
</evidence>
<keyword evidence="16" id="KW-1133">Transmembrane helix</keyword>
<dbReference type="PROSITE" id="PS50109">
    <property type="entry name" value="HIS_KIN"/>
    <property type="match status" value="1"/>
</dbReference>
<keyword evidence="10 18" id="KW-0418">Kinase</keyword>
<protein>
    <recommendedName>
        <fullName evidence="5">Oxygen sensor histidine kinase NreB</fullName>
        <ecNumber evidence="4">2.7.13.3</ecNumber>
    </recommendedName>
    <alternativeName>
        <fullName evidence="15">Nitrogen regulation protein B</fullName>
    </alternativeName>
</protein>
<feature type="transmembrane region" description="Helical" evidence="16">
    <location>
        <begin position="141"/>
        <end position="161"/>
    </location>
</feature>
<dbReference type="InterPro" id="IPR003594">
    <property type="entry name" value="HATPase_dom"/>
</dbReference>
<keyword evidence="13" id="KW-0411">Iron-sulfur</keyword>
<evidence type="ECO:0000256" key="6">
    <source>
        <dbReference type="ARBA" id="ARBA00022485"/>
    </source>
</evidence>
<keyword evidence="7" id="KW-0963">Cytoplasm</keyword>
<evidence type="ECO:0000256" key="3">
    <source>
        <dbReference type="ARBA" id="ARBA00004496"/>
    </source>
</evidence>
<evidence type="ECO:0000313" key="19">
    <source>
        <dbReference type="Proteomes" id="UP001551675"/>
    </source>
</evidence>
<dbReference type="EMBL" id="JBFALK010000020">
    <property type="protein sequence ID" value="MEV0973061.1"/>
    <property type="molecule type" value="Genomic_DNA"/>
</dbReference>
<dbReference type="Pfam" id="PF02518">
    <property type="entry name" value="HATPase_c"/>
    <property type="match status" value="1"/>
</dbReference>
<dbReference type="Proteomes" id="UP001551675">
    <property type="component" value="Unassembled WGS sequence"/>
</dbReference>
<keyword evidence="11" id="KW-0408">Iron</keyword>
<keyword evidence="12" id="KW-0902">Two-component regulatory system</keyword>
<dbReference type="InterPro" id="IPR017205">
    <property type="entry name" value="Sig_transdc_His_kinase_ChrS"/>
</dbReference>
<dbReference type="GO" id="GO:0016301">
    <property type="term" value="F:kinase activity"/>
    <property type="evidence" value="ECO:0007669"/>
    <property type="project" value="UniProtKB-KW"/>
</dbReference>
<accession>A0ABV3GN73</accession>
<dbReference type="CDD" id="cd16917">
    <property type="entry name" value="HATPase_UhpB-NarQ-NarX-like"/>
    <property type="match status" value="1"/>
</dbReference>
<evidence type="ECO:0000313" key="18">
    <source>
        <dbReference type="EMBL" id="MEV0973061.1"/>
    </source>
</evidence>
<evidence type="ECO:0000256" key="5">
    <source>
        <dbReference type="ARBA" id="ARBA00017322"/>
    </source>
</evidence>
<evidence type="ECO:0000256" key="15">
    <source>
        <dbReference type="ARBA" id="ARBA00030800"/>
    </source>
</evidence>
<comment type="catalytic activity">
    <reaction evidence="1">
        <text>ATP + protein L-histidine = ADP + protein N-phospho-L-histidine.</text>
        <dbReference type="EC" id="2.7.13.3"/>
    </reaction>
</comment>
<dbReference type="InterPro" id="IPR005467">
    <property type="entry name" value="His_kinase_dom"/>
</dbReference>
<dbReference type="EC" id="2.7.13.3" evidence="4"/>